<accession>A0ABS0XZX4</accession>
<evidence type="ECO:0000256" key="1">
    <source>
        <dbReference type="ARBA" id="ARBA00004651"/>
    </source>
</evidence>
<feature type="domain" description="CopC" evidence="10">
    <location>
        <begin position="24"/>
        <end position="115"/>
    </location>
</feature>
<dbReference type="RefSeq" id="WP_199048551.1">
    <property type="nucleotide sequence ID" value="NZ_JAELXT010000007.1"/>
</dbReference>
<organism evidence="12 13">
    <name type="scientific">Microvirga splendida</name>
    <dbReference type="NCBI Taxonomy" id="2795727"/>
    <lineage>
        <taxon>Bacteria</taxon>
        <taxon>Pseudomonadati</taxon>
        <taxon>Pseudomonadota</taxon>
        <taxon>Alphaproteobacteria</taxon>
        <taxon>Hyphomicrobiales</taxon>
        <taxon>Methylobacteriaceae</taxon>
        <taxon>Microvirga</taxon>
    </lineage>
</organism>
<evidence type="ECO:0000313" key="12">
    <source>
        <dbReference type="EMBL" id="MBJ6125601.1"/>
    </source>
</evidence>
<proteinExistence type="predicted"/>
<feature type="transmembrane region" description="Helical" evidence="9">
    <location>
        <begin position="346"/>
        <end position="365"/>
    </location>
</feature>
<evidence type="ECO:0000256" key="3">
    <source>
        <dbReference type="ARBA" id="ARBA00022692"/>
    </source>
</evidence>
<evidence type="ECO:0000259" key="11">
    <source>
        <dbReference type="Pfam" id="PF05425"/>
    </source>
</evidence>
<keyword evidence="3 9" id="KW-0812">Transmembrane</keyword>
<feature type="transmembrane region" description="Helical" evidence="9">
    <location>
        <begin position="174"/>
        <end position="194"/>
    </location>
</feature>
<keyword evidence="6 9" id="KW-1133">Transmembrane helix</keyword>
<evidence type="ECO:0000256" key="6">
    <source>
        <dbReference type="ARBA" id="ARBA00022989"/>
    </source>
</evidence>
<keyword evidence="13" id="KW-1185">Reference proteome</keyword>
<evidence type="ECO:0000256" key="7">
    <source>
        <dbReference type="ARBA" id="ARBA00023008"/>
    </source>
</evidence>
<feature type="transmembrane region" description="Helical" evidence="9">
    <location>
        <begin position="386"/>
        <end position="408"/>
    </location>
</feature>
<name>A0ABS0XZX4_9HYPH</name>
<comment type="caution">
    <text evidence="12">The sequence shown here is derived from an EMBL/GenBank/DDBJ whole genome shotgun (WGS) entry which is preliminary data.</text>
</comment>
<keyword evidence="8 9" id="KW-0472">Membrane</keyword>
<evidence type="ECO:0000313" key="13">
    <source>
        <dbReference type="Proteomes" id="UP000620670"/>
    </source>
</evidence>
<dbReference type="InterPro" id="IPR032694">
    <property type="entry name" value="CopC/D"/>
</dbReference>
<dbReference type="PANTHER" id="PTHR34820:SF4">
    <property type="entry name" value="INNER MEMBRANE PROTEIN YEBZ"/>
    <property type="match status" value="1"/>
</dbReference>
<gene>
    <name evidence="12" type="ORF">JAO75_09265</name>
</gene>
<dbReference type="InterPro" id="IPR007348">
    <property type="entry name" value="CopC_dom"/>
</dbReference>
<evidence type="ECO:0000256" key="9">
    <source>
        <dbReference type="SAM" id="Phobius"/>
    </source>
</evidence>
<feature type="transmembrane region" description="Helical" evidence="9">
    <location>
        <begin position="279"/>
        <end position="300"/>
    </location>
</feature>
<feature type="transmembrane region" description="Helical" evidence="9">
    <location>
        <begin position="248"/>
        <end position="267"/>
    </location>
</feature>
<dbReference type="SUPFAM" id="SSF81296">
    <property type="entry name" value="E set domains"/>
    <property type="match status" value="1"/>
</dbReference>
<feature type="transmembrane region" description="Helical" evidence="9">
    <location>
        <begin position="142"/>
        <end position="162"/>
    </location>
</feature>
<comment type="subcellular location">
    <subcellularLocation>
        <location evidence="1">Cell membrane</location>
        <topology evidence="1">Multi-pass membrane protein</topology>
    </subcellularLocation>
</comment>
<evidence type="ECO:0000256" key="4">
    <source>
        <dbReference type="ARBA" id="ARBA00022723"/>
    </source>
</evidence>
<dbReference type="InterPro" id="IPR014755">
    <property type="entry name" value="Cu-Rt/internalin_Ig-like"/>
</dbReference>
<dbReference type="EMBL" id="JAELXT010000007">
    <property type="protein sequence ID" value="MBJ6125601.1"/>
    <property type="molecule type" value="Genomic_DNA"/>
</dbReference>
<evidence type="ECO:0000256" key="2">
    <source>
        <dbReference type="ARBA" id="ARBA00022475"/>
    </source>
</evidence>
<dbReference type="Pfam" id="PF04234">
    <property type="entry name" value="CopC"/>
    <property type="match status" value="1"/>
</dbReference>
<dbReference type="Proteomes" id="UP000620670">
    <property type="component" value="Unassembled WGS sequence"/>
</dbReference>
<keyword evidence="7" id="KW-0186">Copper</keyword>
<protein>
    <submittedName>
        <fullName evidence="12">CopD family protein</fullName>
    </submittedName>
</protein>
<reference evidence="13" key="1">
    <citation type="submission" date="2020-12" db="EMBL/GenBank/DDBJ databases">
        <title>Hymenobacter sp.</title>
        <authorList>
            <person name="Kim M.K."/>
        </authorList>
    </citation>
    <scope>NUCLEOTIDE SEQUENCE [LARGE SCALE GENOMIC DNA]</scope>
    <source>
        <strain evidence="13">BT325</strain>
    </source>
</reference>
<keyword evidence="2" id="KW-1003">Cell membrane</keyword>
<dbReference type="Pfam" id="PF05425">
    <property type="entry name" value="CopD"/>
    <property type="match status" value="1"/>
</dbReference>
<feature type="transmembrane region" description="Helical" evidence="9">
    <location>
        <begin position="312"/>
        <end position="334"/>
    </location>
</feature>
<dbReference type="Gene3D" id="2.60.40.1220">
    <property type="match status" value="1"/>
</dbReference>
<keyword evidence="5" id="KW-0732">Signal</keyword>
<sequence>MRLVLIFLWLTLAILGGSERVLAHAALVEAHPADGVVLEEAPRAARLQFNEPVSPLVVTLVDARGRTHRDLAVTSRNEVLEIGLPADLPRGSHILSYRVASGDGHPISGSLVFSIGAPTGTAAQPLTEGNEAIRGALWLARVTLYIGLFAGTGGVFFLAWVAPGLPPGKAARPLAGMLVLGAVAAVLSLGLQGLDALGQPLAASGTAAPWVAGWQTSFGLTVATAVAALLLAWIGLHARGERWRRAGSLAALAGVGLALALSGHASAAAPQWLTRPAVFLHAVAVAYWIGALIPLALMVRRAPTQTLPAARRFSAGALVAVAVLTLAGLALAVVQVEAPMNLIGTAYGQVLIAKLALVAGLLGLAAANRLWLTPALANPEGAGGTWLVRSVAAEIVLSLAILALVGLWRFTPPPRALAPAAEAASSASVHLHTPNLMAQVTLSPGRVGTVRARVVIASGRAAPVDPKEVTLVLSRPDAGIGPLERQAQRVERGWEVDGLVLPLAGPWQLRVEILVSDFEKASLEGSITLRP</sequence>
<keyword evidence="4" id="KW-0479">Metal-binding</keyword>
<evidence type="ECO:0000259" key="10">
    <source>
        <dbReference type="Pfam" id="PF04234"/>
    </source>
</evidence>
<evidence type="ECO:0000256" key="8">
    <source>
        <dbReference type="ARBA" id="ARBA00023136"/>
    </source>
</evidence>
<dbReference type="InterPro" id="IPR014756">
    <property type="entry name" value="Ig_E-set"/>
</dbReference>
<dbReference type="PANTHER" id="PTHR34820">
    <property type="entry name" value="INNER MEMBRANE PROTEIN YEBZ"/>
    <property type="match status" value="1"/>
</dbReference>
<evidence type="ECO:0000256" key="5">
    <source>
        <dbReference type="ARBA" id="ARBA00022729"/>
    </source>
</evidence>
<feature type="transmembrane region" description="Helical" evidence="9">
    <location>
        <begin position="214"/>
        <end position="236"/>
    </location>
</feature>
<dbReference type="InterPro" id="IPR008457">
    <property type="entry name" value="Cu-R_CopD_dom"/>
</dbReference>
<feature type="domain" description="Copper resistance protein D" evidence="11">
    <location>
        <begin position="309"/>
        <end position="408"/>
    </location>
</feature>